<evidence type="ECO:0000259" key="5">
    <source>
        <dbReference type="SMART" id="SM00228"/>
    </source>
</evidence>
<dbReference type="PANTHER" id="PTHR22939:SF129">
    <property type="entry name" value="SERINE PROTEASE HTRA2, MITOCHONDRIAL"/>
    <property type="match status" value="1"/>
</dbReference>
<evidence type="ECO:0000313" key="6">
    <source>
        <dbReference type="EMBL" id="TWT61003.1"/>
    </source>
</evidence>
<keyword evidence="7" id="KW-1185">Reference proteome</keyword>
<feature type="chain" id="PRO_5022962935" evidence="4">
    <location>
        <begin position="19"/>
        <end position="577"/>
    </location>
</feature>
<evidence type="ECO:0000256" key="2">
    <source>
        <dbReference type="ARBA" id="ARBA00022670"/>
    </source>
</evidence>
<dbReference type="InterPro" id="IPR036034">
    <property type="entry name" value="PDZ_sf"/>
</dbReference>
<dbReference type="GO" id="GO:0004252">
    <property type="term" value="F:serine-type endopeptidase activity"/>
    <property type="evidence" value="ECO:0007669"/>
    <property type="project" value="InterPro"/>
</dbReference>
<feature type="domain" description="PDZ" evidence="5">
    <location>
        <begin position="240"/>
        <end position="311"/>
    </location>
</feature>
<evidence type="ECO:0000313" key="7">
    <source>
        <dbReference type="Proteomes" id="UP000316095"/>
    </source>
</evidence>
<dbReference type="SUPFAM" id="SSF50156">
    <property type="entry name" value="PDZ domain-like"/>
    <property type="match status" value="1"/>
</dbReference>
<dbReference type="Gene3D" id="2.30.42.10">
    <property type="match status" value="1"/>
</dbReference>
<dbReference type="GO" id="GO:0006508">
    <property type="term" value="P:proteolysis"/>
    <property type="evidence" value="ECO:0007669"/>
    <property type="project" value="UniProtKB-KW"/>
</dbReference>
<name>A0A5C5XF72_9PLAN</name>
<reference evidence="6 7" key="1">
    <citation type="submission" date="2019-02" db="EMBL/GenBank/DDBJ databases">
        <title>Deep-cultivation of Planctomycetes and their phenomic and genomic characterization uncovers novel biology.</title>
        <authorList>
            <person name="Wiegand S."/>
            <person name="Jogler M."/>
            <person name="Boedeker C."/>
            <person name="Pinto D."/>
            <person name="Vollmers J."/>
            <person name="Rivas-Marin E."/>
            <person name="Kohn T."/>
            <person name="Peeters S.H."/>
            <person name="Heuer A."/>
            <person name="Rast P."/>
            <person name="Oberbeckmann S."/>
            <person name="Bunk B."/>
            <person name="Jeske O."/>
            <person name="Meyerdierks A."/>
            <person name="Storesund J.E."/>
            <person name="Kallscheuer N."/>
            <person name="Luecker S."/>
            <person name="Lage O.M."/>
            <person name="Pohl T."/>
            <person name="Merkel B.J."/>
            <person name="Hornburger P."/>
            <person name="Mueller R.-W."/>
            <person name="Bruemmer F."/>
            <person name="Labrenz M."/>
            <person name="Spormann A.M."/>
            <person name="Op Den Camp H."/>
            <person name="Overmann J."/>
            <person name="Amann R."/>
            <person name="Jetten M.S.M."/>
            <person name="Mascher T."/>
            <person name="Medema M.H."/>
            <person name="Devos D.P."/>
            <person name="Kaster A.-K."/>
            <person name="Ovreas L."/>
            <person name="Rohde M."/>
            <person name="Galperin M.Y."/>
            <person name="Jogler C."/>
        </authorList>
    </citation>
    <scope>NUCLEOTIDE SEQUENCE [LARGE SCALE GENOMIC DNA]</scope>
    <source>
        <strain evidence="6 7">Pan54</strain>
    </source>
</reference>
<sequence length="577" mass="62884" precursor="true">MFCCAVLCAVSFSQNVFAQIELPKDVLDAEQERIAVIDKVTPAVVAIFPPDGRGGGSGVLISPDGLTLTNFHVVEGAGPFLKCGLSDGIVYDAVLIGIDPTGDVAIIRLLGRDDFPFAPLGDSDTVKVGDWAFAMGNPFLLADDFVPTLTFGMVSGVQRYQYPAGTFLEYTDCIQVDTSINPGNSGGPLFNEQGEVIGINGRISVEKRGRVNAGAGYAISINQIKNFSDHLQSGRVVDHATLGATVRTDEFSNVIVATVLPTCSAFFHGLRAGDEIVSFGGRPIGSVNQFKNVLGIYPKGWKIPLVYRRDGERYEIYPRLEALHSIGELIEFASAPAPAEEPEEKPKNVPPIPMLPHQKAPEIPEEYAHLFESRIGFANYYFNRIKQEELLATLKSLGNYGQSSQKWTLSGNVKDGGAYRLVLADFASLFEVPAEGQVFLLDSGRPETFTAGPYSSGMLMSLRELQQLLISGPENFSEILYIGSEPLDGVGAKVDVLSTLHEDRQIRWYFDRTAKQLVGWDTKFSEDRPECGVRIPGWKTGGPYAVPQELKIVVAGQPEIILQVNEMKTEAVDDPKL</sequence>
<dbReference type="InterPro" id="IPR001478">
    <property type="entry name" value="PDZ"/>
</dbReference>
<dbReference type="Gene3D" id="2.40.10.120">
    <property type="match status" value="1"/>
</dbReference>
<comment type="caution">
    <text evidence="6">The sequence shown here is derived from an EMBL/GenBank/DDBJ whole genome shotgun (WGS) entry which is preliminary data.</text>
</comment>
<dbReference type="InterPro" id="IPR001940">
    <property type="entry name" value="Peptidase_S1C"/>
</dbReference>
<feature type="signal peptide" evidence="4">
    <location>
        <begin position="1"/>
        <end position="18"/>
    </location>
</feature>
<dbReference type="InterPro" id="IPR009003">
    <property type="entry name" value="Peptidase_S1_PA"/>
</dbReference>
<keyword evidence="2 6" id="KW-0645">Protease</keyword>
<organism evidence="6 7">
    <name type="scientific">Rubinisphaera italica</name>
    <dbReference type="NCBI Taxonomy" id="2527969"/>
    <lineage>
        <taxon>Bacteria</taxon>
        <taxon>Pseudomonadati</taxon>
        <taxon>Planctomycetota</taxon>
        <taxon>Planctomycetia</taxon>
        <taxon>Planctomycetales</taxon>
        <taxon>Planctomycetaceae</taxon>
        <taxon>Rubinisphaera</taxon>
    </lineage>
</organism>
<gene>
    <name evidence="6" type="primary">degP_3</name>
    <name evidence="6" type="ORF">Pan54_17360</name>
</gene>
<proteinExistence type="inferred from homology"/>
<dbReference type="OrthoDB" id="248175at2"/>
<dbReference type="PANTHER" id="PTHR22939">
    <property type="entry name" value="SERINE PROTEASE FAMILY S1C HTRA-RELATED"/>
    <property type="match status" value="1"/>
</dbReference>
<dbReference type="EC" id="3.4.21.107" evidence="6"/>
<accession>A0A5C5XF72</accession>
<evidence type="ECO:0000256" key="4">
    <source>
        <dbReference type="SAM" id="SignalP"/>
    </source>
</evidence>
<evidence type="ECO:0000256" key="1">
    <source>
        <dbReference type="ARBA" id="ARBA00010541"/>
    </source>
</evidence>
<dbReference type="EMBL" id="SJPG01000001">
    <property type="protein sequence ID" value="TWT61003.1"/>
    <property type="molecule type" value="Genomic_DNA"/>
</dbReference>
<keyword evidence="3 6" id="KW-0378">Hydrolase</keyword>
<comment type="similarity">
    <text evidence="1">Belongs to the peptidase S1C family.</text>
</comment>
<dbReference type="AlphaFoldDB" id="A0A5C5XF72"/>
<protein>
    <submittedName>
        <fullName evidence="6">Periplasmic serine endoprotease DegP</fullName>
        <ecNumber evidence="6">3.4.21.107</ecNumber>
    </submittedName>
</protein>
<dbReference type="Proteomes" id="UP000316095">
    <property type="component" value="Unassembled WGS sequence"/>
</dbReference>
<keyword evidence="4" id="KW-0732">Signal</keyword>
<dbReference type="SUPFAM" id="SSF50494">
    <property type="entry name" value="Trypsin-like serine proteases"/>
    <property type="match status" value="1"/>
</dbReference>
<dbReference type="SMART" id="SM00228">
    <property type="entry name" value="PDZ"/>
    <property type="match status" value="1"/>
</dbReference>
<dbReference type="PRINTS" id="PR00834">
    <property type="entry name" value="PROTEASES2C"/>
</dbReference>
<dbReference type="Pfam" id="PF13365">
    <property type="entry name" value="Trypsin_2"/>
    <property type="match status" value="1"/>
</dbReference>
<evidence type="ECO:0000256" key="3">
    <source>
        <dbReference type="ARBA" id="ARBA00022801"/>
    </source>
</evidence>